<dbReference type="OrthoDB" id="1224909at2759"/>
<dbReference type="GO" id="GO:0003824">
    <property type="term" value="F:catalytic activity"/>
    <property type="evidence" value="ECO:0007669"/>
    <property type="project" value="InterPro"/>
</dbReference>
<dbReference type="SUPFAM" id="SSF56219">
    <property type="entry name" value="DNase I-like"/>
    <property type="match status" value="1"/>
</dbReference>
<evidence type="ECO:0000313" key="3">
    <source>
        <dbReference type="RefSeq" id="XP_027124325.1"/>
    </source>
</evidence>
<organism evidence="2 3">
    <name type="scientific">Coffea arabica</name>
    <name type="common">Arabian coffee</name>
    <dbReference type="NCBI Taxonomy" id="13443"/>
    <lineage>
        <taxon>Eukaryota</taxon>
        <taxon>Viridiplantae</taxon>
        <taxon>Streptophyta</taxon>
        <taxon>Embryophyta</taxon>
        <taxon>Tracheophyta</taxon>
        <taxon>Spermatophyta</taxon>
        <taxon>Magnoliopsida</taxon>
        <taxon>eudicotyledons</taxon>
        <taxon>Gunneridae</taxon>
        <taxon>Pentapetalae</taxon>
        <taxon>asterids</taxon>
        <taxon>lamiids</taxon>
        <taxon>Gentianales</taxon>
        <taxon>Rubiaceae</taxon>
        <taxon>Ixoroideae</taxon>
        <taxon>Gardenieae complex</taxon>
        <taxon>Bertiereae - Coffeeae clade</taxon>
        <taxon>Coffeeae</taxon>
        <taxon>Coffea</taxon>
    </lineage>
</organism>
<evidence type="ECO:0000313" key="2">
    <source>
        <dbReference type="Proteomes" id="UP001652660"/>
    </source>
</evidence>
<proteinExistence type="predicted"/>
<dbReference type="InterPro" id="IPR036691">
    <property type="entry name" value="Endo/exonu/phosph_ase_sf"/>
</dbReference>
<dbReference type="RefSeq" id="XP_027124325.1">
    <property type="nucleotide sequence ID" value="XM_027268524.1"/>
</dbReference>
<protein>
    <recommendedName>
        <fullName evidence="1">Endonuclease/exonuclease/phosphatase domain-containing protein</fullName>
    </recommendedName>
</protein>
<dbReference type="Pfam" id="PF03372">
    <property type="entry name" value="Exo_endo_phos"/>
    <property type="match status" value="1"/>
</dbReference>
<dbReference type="Gene3D" id="3.60.10.10">
    <property type="entry name" value="Endonuclease/exonuclease/phosphatase"/>
    <property type="match status" value="1"/>
</dbReference>
<accession>A0A6P6X9B1</accession>
<reference evidence="3" key="2">
    <citation type="submission" date="2025-08" db="UniProtKB">
        <authorList>
            <consortium name="RefSeq"/>
        </authorList>
    </citation>
    <scope>IDENTIFICATION</scope>
    <source>
        <tissue evidence="3">Leaves</tissue>
    </source>
</reference>
<dbReference type="PANTHER" id="PTHR33710">
    <property type="entry name" value="BNAC02G09200D PROTEIN"/>
    <property type="match status" value="1"/>
</dbReference>
<dbReference type="GeneID" id="113741028"/>
<dbReference type="PANTHER" id="PTHR33710:SF62">
    <property type="entry name" value="DUF4283 DOMAIN PROTEIN"/>
    <property type="match status" value="1"/>
</dbReference>
<dbReference type="Proteomes" id="UP001652660">
    <property type="component" value="Chromosome 4e"/>
</dbReference>
<gene>
    <name evidence="3" type="primary">LOC113741028</name>
</gene>
<keyword evidence="2" id="KW-1185">Reference proteome</keyword>
<evidence type="ECO:0000259" key="1">
    <source>
        <dbReference type="Pfam" id="PF03372"/>
    </source>
</evidence>
<sequence>MEDIHEWFPRPWLVAGDFNVISTVVEHSGGATPNNRNMDEFNEAVFKCNLPDIGFDGLLFTWTNGSLWQRLDRALVNEAWTNLFEVAKVSHMLRGRSDHAPLLIKCGSHRQHRSSFRFINAWAKHSSFMEVIREAWSMPVHRVGTTAFFRKLLHVKAKLRLWNK</sequence>
<dbReference type="AlphaFoldDB" id="A0A6P6X9B1"/>
<name>A0A6P6X9B1_COFAR</name>
<reference evidence="2" key="1">
    <citation type="journal article" date="2025" name="Foods">
        <title>Unveiling the Microbial Signatures of Arabica Coffee Cherries: Insights into Ripeness Specific Diversity, Functional Traits, and Implications for Quality and Safety.</title>
        <authorList>
            <consortium name="RefSeq"/>
            <person name="Tenea G.N."/>
            <person name="Cifuentes V."/>
            <person name="Reyes P."/>
            <person name="Cevallos-Vallejos M."/>
        </authorList>
    </citation>
    <scope>NUCLEOTIDE SEQUENCE [LARGE SCALE GENOMIC DNA]</scope>
</reference>
<dbReference type="InterPro" id="IPR005135">
    <property type="entry name" value="Endo/exonuclease/phosphatase"/>
</dbReference>
<feature type="domain" description="Endonuclease/exonuclease/phosphatase" evidence="1">
    <location>
        <begin position="6"/>
        <end position="99"/>
    </location>
</feature>